<comment type="caution">
    <text evidence="2">The sequence shown here is derived from an EMBL/GenBank/DDBJ whole genome shotgun (WGS) entry which is preliminary data.</text>
</comment>
<name>A0A816FSS8_ADIRI</name>
<dbReference type="Proteomes" id="UP000663828">
    <property type="component" value="Unassembled WGS sequence"/>
</dbReference>
<dbReference type="EMBL" id="CAJNOR010012081">
    <property type="protein sequence ID" value="CAF1665550.1"/>
    <property type="molecule type" value="Genomic_DNA"/>
</dbReference>
<organism evidence="2 3">
    <name type="scientific">Adineta ricciae</name>
    <name type="common">Rotifer</name>
    <dbReference type="NCBI Taxonomy" id="249248"/>
    <lineage>
        <taxon>Eukaryota</taxon>
        <taxon>Metazoa</taxon>
        <taxon>Spiralia</taxon>
        <taxon>Gnathifera</taxon>
        <taxon>Rotifera</taxon>
        <taxon>Eurotatoria</taxon>
        <taxon>Bdelloidea</taxon>
        <taxon>Adinetida</taxon>
        <taxon>Adinetidae</taxon>
        <taxon>Adineta</taxon>
    </lineage>
</organism>
<evidence type="ECO:0000313" key="1">
    <source>
        <dbReference type="EMBL" id="CAF1422313.1"/>
    </source>
</evidence>
<dbReference type="Proteomes" id="UP000663852">
    <property type="component" value="Unassembled WGS sequence"/>
</dbReference>
<gene>
    <name evidence="1" type="ORF">EDS130_LOCUS37582</name>
    <name evidence="2" type="ORF">XAT740_LOCUS57700</name>
</gene>
<evidence type="ECO:0000313" key="3">
    <source>
        <dbReference type="Proteomes" id="UP000663828"/>
    </source>
</evidence>
<protein>
    <submittedName>
        <fullName evidence="2">Uncharacterized protein</fullName>
    </submittedName>
</protein>
<accession>A0A816FSS8</accession>
<dbReference type="AlphaFoldDB" id="A0A816FSS8"/>
<keyword evidence="3" id="KW-1185">Reference proteome</keyword>
<dbReference type="EMBL" id="CAJNOJ010000373">
    <property type="protein sequence ID" value="CAF1422313.1"/>
    <property type="molecule type" value="Genomic_DNA"/>
</dbReference>
<proteinExistence type="predicted"/>
<evidence type="ECO:0000313" key="2">
    <source>
        <dbReference type="EMBL" id="CAF1665550.1"/>
    </source>
</evidence>
<dbReference type="OrthoDB" id="10060950at2759"/>
<reference evidence="2" key="1">
    <citation type="submission" date="2021-02" db="EMBL/GenBank/DDBJ databases">
        <authorList>
            <person name="Nowell W R."/>
        </authorList>
    </citation>
    <scope>NUCLEOTIDE SEQUENCE</scope>
</reference>
<sequence>MKKRDRRLRTDVELCEDTWQVVKESVRQLRHENKRNVIWKNFRNGEHVDNILPQSQANDGNPSSRVIAENDEKTCKHEEWTPVVALLMIIFIDLSVHMGGQLS</sequence>